<dbReference type="EMBL" id="JBBNOP010000011">
    <property type="protein sequence ID" value="MEQ3363712.1"/>
    <property type="molecule type" value="Genomic_DNA"/>
</dbReference>
<evidence type="ECO:0000313" key="4">
    <source>
        <dbReference type="Proteomes" id="UP001487305"/>
    </source>
</evidence>
<dbReference type="InterPro" id="IPR006680">
    <property type="entry name" value="Amidohydro-rel"/>
</dbReference>
<dbReference type="Proteomes" id="UP001487305">
    <property type="component" value="Unassembled WGS sequence"/>
</dbReference>
<name>A0ABV1JF44_9ACTN</name>
<proteinExistence type="predicted"/>
<evidence type="ECO:0000313" key="3">
    <source>
        <dbReference type="EMBL" id="MEQ3363712.1"/>
    </source>
</evidence>
<protein>
    <submittedName>
        <fullName evidence="3">Amidohydrolase family protein</fullName>
    </submittedName>
</protein>
<evidence type="ECO:0000259" key="2">
    <source>
        <dbReference type="Pfam" id="PF04909"/>
    </source>
</evidence>
<comment type="caution">
    <text evidence="3">The sequence shown here is derived from an EMBL/GenBank/DDBJ whole genome shotgun (WGS) entry which is preliminary data.</text>
</comment>
<accession>A0ABV1JF44</accession>
<feature type="domain" description="Amidohydrolase-related" evidence="2">
    <location>
        <begin position="4"/>
        <end position="259"/>
    </location>
</feature>
<keyword evidence="4" id="KW-1185">Reference proteome</keyword>
<organism evidence="3 4">
    <name type="scientific">Raoultibacter massiliensis</name>
    <dbReference type="NCBI Taxonomy" id="1852371"/>
    <lineage>
        <taxon>Bacteria</taxon>
        <taxon>Bacillati</taxon>
        <taxon>Actinomycetota</taxon>
        <taxon>Coriobacteriia</taxon>
        <taxon>Eggerthellales</taxon>
        <taxon>Eggerthellaceae</taxon>
        <taxon>Raoultibacter</taxon>
    </lineage>
</organism>
<dbReference type="PANTHER" id="PTHR21240">
    <property type="entry name" value="2-AMINO-3-CARBOXYLMUCONATE-6-SEMIALDEHYDE DECARBOXYLASE"/>
    <property type="match status" value="1"/>
</dbReference>
<sequence length="264" mass="29748">MTVIDIHAHIYPEKIATRAVSSIAGFYNMSTEGEGTSEGLVAATANSPITNFVVHSVATSAHSVESINSFIASECARHPEFTGFMAMHQDYADPEKEIKRAVELGLKGIKLHPDMQEVNIDDPRLMTVYEIAESRRLPIIMHMGDRERTCSHPARLKKILRTFPCLIVNAAHLGGCLVLDLALELLREERCFLDVSSSILYVGQKRTRELCRLYGTDRILFGSDYPLWDPVGEYEKFIGCRFSDDELEDMLWHNAERFIGEKIG</sequence>
<evidence type="ECO:0000256" key="1">
    <source>
        <dbReference type="ARBA" id="ARBA00023239"/>
    </source>
</evidence>
<dbReference type="Gene3D" id="3.20.20.140">
    <property type="entry name" value="Metal-dependent hydrolases"/>
    <property type="match status" value="1"/>
</dbReference>
<dbReference type="Pfam" id="PF04909">
    <property type="entry name" value="Amidohydro_2"/>
    <property type="match status" value="1"/>
</dbReference>
<dbReference type="SUPFAM" id="SSF51556">
    <property type="entry name" value="Metallo-dependent hydrolases"/>
    <property type="match status" value="1"/>
</dbReference>
<dbReference type="CDD" id="cd01292">
    <property type="entry name" value="metallo-dependent_hydrolases"/>
    <property type="match status" value="1"/>
</dbReference>
<reference evidence="3 4" key="1">
    <citation type="submission" date="2024-04" db="EMBL/GenBank/DDBJ databases">
        <title>Human intestinal bacterial collection.</title>
        <authorList>
            <person name="Pauvert C."/>
            <person name="Hitch T.C.A."/>
            <person name="Clavel T."/>
        </authorList>
    </citation>
    <scope>NUCLEOTIDE SEQUENCE [LARGE SCALE GENOMIC DNA]</scope>
    <source>
        <strain evidence="3 4">CLA-KB-H42</strain>
    </source>
</reference>
<gene>
    <name evidence="3" type="ORF">AAA083_12075</name>
</gene>
<dbReference type="RefSeq" id="WP_102373448.1">
    <property type="nucleotide sequence ID" value="NZ_JBBNOP010000011.1"/>
</dbReference>
<keyword evidence="1" id="KW-0456">Lyase</keyword>
<dbReference type="InterPro" id="IPR032465">
    <property type="entry name" value="ACMSD"/>
</dbReference>
<dbReference type="PANTHER" id="PTHR21240:SF28">
    <property type="entry name" value="ISO-OROTATE DECARBOXYLASE (EUROFUNG)"/>
    <property type="match status" value="1"/>
</dbReference>
<dbReference type="InterPro" id="IPR032466">
    <property type="entry name" value="Metal_Hydrolase"/>
</dbReference>